<dbReference type="InterPro" id="IPR036236">
    <property type="entry name" value="Znf_C2H2_sf"/>
</dbReference>
<feature type="compositionally biased region" description="Basic and acidic residues" evidence="2">
    <location>
        <begin position="141"/>
        <end position="154"/>
    </location>
</feature>
<evidence type="ECO:0000256" key="1">
    <source>
        <dbReference type="PROSITE-ProRule" id="PRU00042"/>
    </source>
</evidence>
<evidence type="ECO:0000256" key="2">
    <source>
        <dbReference type="SAM" id="MobiDB-lite"/>
    </source>
</evidence>
<organism evidence="4 5">
    <name type="scientific">Caerostris extrusa</name>
    <name type="common">Bark spider</name>
    <name type="synonym">Caerostris bankana</name>
    <dbReference type="NCBI Taxonomy" id="172846"/>
    <lineage>
        <taxon>Eukaryota</taxon>
        <taxon>Metazoa</taxon>
        <taxon>Ecdysozoa</taxon>
        <taxon>Arthropoda</taxon>
        <taxon>Chelicerata</taxon>
        <taxon>Arachnida</taxon>
        <taxon>Araneae</taxon>
        <taxon>Araneomorphae</taxon>
        <taxon>Entelegynae</taxon>
        <taxon>Araneoidea</taxon>
        <taxon>Araneidae</taxon>
        <taxon>Caerostris</taxon>
    </lineage>
</organism>
<dbReference type="AlphaFoldDB" id="A0AAV4WCP3"/>
<dbReference type="PROSITE" id="PS50157">
    <property type="entry name" value="ZINC_FINGER_C2H2_2"/>
    <property type="match status" value="1"/>
</dbReference>
<dbReference type="Pfam" id="PF13909">
    <property type="entry name" value="zf-H2C2_5"/>
    <property type="match status" value="1"/>
</dbReference>
<dbReference type="EMBL" id="BPLR01015904">
    <property type="protein sequence ID" value="GIY79564.1"/>
    <property type="molecule type" value="Genomic_DNA"/>
</dbReference>
<sequence>MECILVVNLNLRSALPRLKKGKKRLQKVYSCVENLNQERIPPSDTSFLVMRRRITPVTEASSASVARMSRRLFKCPYCRYSSDKKTNLTLHINVHRDSPDEHVDSSLRTPRLDRYCAKCDIQFLHTKASEENVAKHVPSKSSREQSKEEAEKHLDLNFKKRDVEFDKSIAPNSSTDTDN</sequence>
<dbReference type="GO" id="GO:0008270">
    <property type="term" value="F:zinc ion binding"/>
    <property type="evidence" value="ECO:0007669"/>
    <property type="project" value="UniProtKB-KW"/>
</dbReference>
<keyword evidence="1" id="KW-0863">Zinc-finger</keyword>
<name>A0AAV4WCP3_CAEEX</name>
<keyword evidence="1" id="KW-0862">Zinc</keyword>
<evidence type="ECO:0000259" key="3">
    <source>
        <dbReference type="PROSITE" id="PS50157"/>
    </source>
</evidence>
<dbReference type="SUPFAM" id="SSF57667">
    <property type="entry name" value="beta-beta-alpha zinc fingers"/>
    <property type="match status" value="1"/>
</dbReference>
<keyword evidence="1" id="KW-0479">Metal-binding</keyword>
<dbReference type="Gene3D" id="3.30.160.60">
    <property type="entry name" value="Classic Zinc Finger"/>
    <property type="match status" value="1"/>
</dbReference>
<dbReference type="InterPro" id="IPR013087">
    <property type="entry name" value="Znf_C2H2_type"/>
</dbReference>
<proteinExistence type="predicted"/>
<gene>
    <name evidence="4" type="primary">AVEN_122541_1</name>
    <name evidence="4" type="ORF">CEXT_724571</name>
</gene>
<accession>A0AAV4WCP3</accession>
<feature type="region of interest" description="Disordered" evidence="2">
    <location>
        <begin position="132"/>
        <end position="154"/>
    </location>
</feature>
<feature type="domain" description="C2H2-type" evidence="3">
    <location>
        <begin position="73"/>
        <end position="100"/>
    </location>
</feature>
<protein>
    <submittedName>
        <fullName evidence="4">C2H2-type domain-containing protein</fullName>
    </submittedName>
</protein>
<keyword evidence="5" id="KW-1185">Reference proteome</keyword>
<reference evidence="4 5" key="1">
    <citation type="submission" date="2021-06" db="EMBL/GenBank/DDBJ databases">
        <title>Caerostris extrusa draft genome.</title>
        <authorList>
            <person name="Kono N."/>
            <person name="Arakawa K."/>
        </authorList>
    </citation>
    <scope>NUCLEOTIDE SEQUENCE [LARGE SCALE GENOMIC DNA]</scope>
</reference>
<comment type="caution">
    <text evidence="4">The sequence shown here is derived from an EMBL/GenBank/DDBJ whole genome shotgun (WGS) entry which is preliminary data.</text>
</comment>
<evidence type="ECO:0000313" key="4">
    <source>
        <dbReference type="EMBL" id="GIY79564.1"/>
    </source>
</evidence>
<evidence type="ECO:0000313" key="5">
    <source>
        <dbReference type="Proteomes" id="UP001054945"/>
    </source>
</evidence>
<dbReference type="Proteomes" id="UP001054945">
    <property type="component" value="Unassembled WGS sequence"/>
</dbReference>